<organism evidence="5 6">
    <name type="scientific">Didymodactylos carnosus</name>
    <dbReference type="NCBI Taxonomy" id="1234261"/>
    <lineage>
        <taxon>Eukaryota</taxon>
        <taxon>Metazoa</taxon>
        <taxon>Spiralia</taxon>
        <taxon>Gnathifera</taxon>
        <taxon>Rotifera</taxon>
        <taxon>Eurotatoria</taxon>
        <taxon>Bdelloidea</taxon>
        <taxon>Philodinida</taxon>
        <taxon>Philodinidae</taxon>
        <taxon>Didymodactylos</taxon>
    </lineage>
</organism>
<comment type="caution">
    <text evidence="5">The sequence shown here is derived from an EMBL/GenBank/DDBJ whole genome shotgun (WGS) entry which is preliminary data.</text>
</comment>
<dbReference type="PANTHER" id="PTHR24026">
    <property type="entry name" value="FAT ATYPICAL CADHERIN-RELATED"/>
    <property type="match status" value="1"/>
</dbReference>
<protein>
    <recommendedName>
        <fullName evidence="4">Cadherin domain-containing protein</fullName>
    </recommendedName>
</protein>
<dbReference type="SUPFAM" id="SSF49313">
    <property type="entry name" value="Cadherin-like"/>
    <property type="match status" value="1"/>
</dbReference>
<gene>
    <name evidence="5" type="ORF">TMI583_LOCUS50266</name>
</gene>
<evidence type="ECO:0000259" key="4">
    <source>
        <dbReference type="PROSITE" id="PS50268"/>
    </source>
</evidence>
<keyword evidence="2" id="KW-1133">Transmembrane helix</keyword>
<reference evidence="5" key="1">
    <citation type="submission" date="2021-02" db="EMBL/GenBank/DDBJ databases">
        <authorList>
            <person name="Nowell W R."/>
        </authorList>
    </citation>
    <scope>NUCLEOTIDE SEQUENCE</scope>
</reference>
<evidence type="ECO:0000256" key="2">
    <source>
        <dbReference type="ARBA" id="ARBA00022989"/>
    </source>
</evidence>
<evidence type="ECO:0000256" key="3">
    <source>
        <dbReference type="PROSITE-ProRule" id="PRU00043"/>
    </source>
</evidence>
<feature type="non-terminal residue" evidence="5">
    <location>
        <position position="124"/>
    </location>
</feature>
<feature type="domain" description="Cadherin" evidence="4">
    <location>
        <begin position="20"/>
        <end position="112"/>
    </location>
</feature>
<dbReference type="SMART" id="SM00112">
    <property type="entry name" value="CA"/>
    <property type="match status" value="1"/>
</dbReference>
<proteinExistence type="predicted"/>
<dbReference type="GO" id="GO:0005886">
    <property type="term" value="C:plasma membrane"/>
    <property type="evidence" value="ECO:0007669"/>
    <property type="project" value="UniProtKB-SubCell"/>
</dbReference>
<dbReference type="AlphaFoldDB" id="A0A8S2YVA8"/>
<dbReference type="PROSITE" id="PS50268">
    <property type="entry name" value="CADHERIN_2"/>
    <property type="match status" value="1"/>
</dbReference>
<keyword evidence="2" id="KW-0472">Membrane</keyword>
<dbReference type="Gene3D" id="2.60.40.60">
    <property type="entry name" value="Cadherins"/>
    <property type="match status" value="1"/>
</dbReference>
<keyword evidence="3" id="KW-0106">Calcium</keyword>
<keyword evidence="1" id="KW-0812">Transmembrane</keyword>
<dbReference type="InterPro" id="IPR015919">
    <property type="entry name" value="Cadherin-like_sf"/>
</dbReference>
<dbReference type="CDD" id="cd11304">
    <property type="entry name" value="Cadherin_repeat"/>
    <property type="match status" value="1"/>
</dbReference>
<sequence>MTQWNYTIYRAAVGNNPSRFLRIKASDADSGNNGIIDYYIGSIPAPLYFIINQTTGVIMLQPNLMLSNLNVSDFPVTFTVYARDRGTPPLTSQANATVTINFNNNNEQPPASWLDPRYQELSIV</sequence>
<dbReference type="InterPro" id="IPR002126">
    <property type="entry name" value="Cadherin-like_dom"/>
</dbReference>
<dbReference type="EMBL" id="CAJOBA010118898">
    <property type="protein sequence ID" value="CAF4574874.1"/>
    <property type="molecule type" value="Genomic_DNA"/>
</dbReference>
<dbReference type="GO" id="GO:0007156">
    <property type="term" value="P:homophilic cell adhesion via plasma membrane adhesion molecules"/>
    <property type="evidence" value="ECO:0007669"/>
    <property type="project" value="InterPro"/>
</dbReference>
<accession>A0A8S2YVA8</accession>
<evidence type="ECO:0000313" key="5">
    <source>
        <dbReference type="EMBL" id="CAF4574874.1"/>
    </source>
</evidence>
<evidence type="ECO:0000256" key="1">
    <source>
        <dbReference type="ARBA" id="ARBA00022692"/>
    </source>
</evidence>
<dbReference type="Pfam" id="PF00028">
    <property type="entry name" value="Cadherin"/>
    <property type="match status" value="1"/>
</dbReference>
<evidence type="ECO:0000313" key="6">
    <source>
        <dbReference type="Proteomes" id="UP000682733"/>
    </source>
</evidence>
<dbReference type="PANTHER" id="PTHR24026:SF126">
    <property type="entry name" value="PROTOCADHERIN FAT 4"/>
    <property type="match status" value="1"/>
</dbReference>
<dbReference type="Proteomes" id="UP000682733">
    <property type="component" value="Unassembled WGS sequence"/>
</dbReference>
<name>A0A8S2YVA8_9BILA</name>
<dbReference type="GO" id="GO:0005509">
    <property type="term" value="F:calcium ion binding"/>
    <property type="evidence" value="ECO:0007669"/>
    <property type="project" value="UniProtKB-UniRule"/>
</dbReference>